<organism evidence="2 3">
    <name type="scientific">Mucuna pruriens</name>
    <name type="common">Velvet bean</name>
    <name type="synonym">Dolichos pruriens</name>
    <dbReference type="NCBI Taxonomy" id="157652"/>
    <lineage>
        <taxon>Eukaryota</taxon>
        <taxon>Viridiplantae</taxon>
        <taxon>Streptophyta</taxon>
        <taxon>Embryophyta</taxon>
        <taxon>Tracheophyta</taxon>
        <taxon>Spermatophyta</taxon>
        <taxon>Magnoliopsida</taxon>
        <taxon>eudicotyledons</taxon>
        <taxon>Gunneridae</taxon>
        <taxon>Pentapetalae</taxon>
        <taxon>rosids</taxon>
        <taxon>fabids</taxon>
        <taxon>Fabales</taxon>
        <taxon>Fabaceae</taxon>
        <taxon>Papilionoideae</taxon>
        <taxon>50 kb inversion clade</taxon>
        <taxon>NPAAA clade</taxon>
        <taxon>indigoferoid/millettioid clade</taxon>
        <taxon>Phaseoleae</taxon>
        <taxon>Mucuna</taxon>
    </lineage>
</organism>
<accession>A0A371GLC9</accession>
<feature type="non-terminal residue" evidence="2">
    <location>
        <position position="1"/>
    </location>
</feature>
<keyword evidence="1" id="KW-0732">Signal</keyword>
<feature type="chain" id="PRO_5016827726" description="Transmembrane protein" evidence="1">
    <location>
        <begin position="31"/>
        <end position="110"/>
    </location>
</feature>
<comment type="caution">
    <text evidence="2">The sequence shown here is derived from an EMBL/GenBank/DDBJ whole genome shotgun (WGS) entry which is preliminary data.</text>
</comment>
<keyword evidence="3" id="KW-1185">Reference proteome</keyword>
<protein>
    <recommendedName>
        <fullName evidence="4">Transmembrane protein</fullName>
    </recommendedName>
</protein>
<evidence type="ECO:0000313" key="3">
    <source>
        <dbReference type="Proteomes" id="UP000257109"/>
    </source>
</evidence>
<reference evidence="2" key="1">
    <citation type="submission" date="2018-05" db="EMBL/GenBank/DDBJ databases">
        <title>Draft genome of Mucuna pruriens seed.</title>
        <authorList>
            <person name="Nnadi N.E."/>
            <person name="Vos R."/>
            <person name="Hasami M.H."/>
            <person name="Devisetty U.K."/>
            <person name="Aguiy J.C."/>
        </authorList>
    </citation>
    <scope>NUCLEOTIDE SEQUENCE [LARGE SCALE GENOMIC DNA]</scope>
    <source>
        <strain evidence="2">JCA_2017</strain>
    </source>
</reference>
<name>A0A371GLC9_MUCPR</name>
<gene>
    <name evidence="2" type="ORF">CR513_26701</name>
</gene>
<evidence type="ECO:0000256" key="1">
    <source>
        <dbReference type="SAM" id="SignalP"/>
    </source>
</evidence>
<evidence type="ECO:0000313" key="2">
    <source>
        <dbReference type="EMBL" id="RDX91336.1"/>
    </source>
</evidence>
<feature type="signal peptide" evidence="1">
    <location>
        <begin position="1"/>
        <end position="30"/>
    </location>
</feature>
<dbReference type="AlphaFoldDB" id="A0A371GLC9"/>
<sequence length="110" mass="12404">MPHMELRSTFPTCFFLFLILVLALPRFSRGESEALHSEIYEIDYRGPETHSSGVPPPHHFHIGKPHSTPQKASLRGTKTLGLRGTTHAQNKASPLCFLNFFLCYSVLIII</sequence>
<evidence type="ECO:0008006" key="4">
    <source>
        <dbReference type="Google" id="ProtNLM"/>
    </source>
</evidence>
<proteinExistence type="predicted"/>
<dbReference type="EMBL" id="QJKJ01005152">
    <property type="protein sequence ID" value="RDX91336.1"/>
    <property type="molecule type" value="Genomic_DNA"/>
</dbReference>
<dbReference type="OrthoDB" id="1932094at2759"/>
<dbReference type="Proteomes" id="UP000257109">
    <property type="component" value="Unassembled WGS sequence"/>
</dbReference>